<reference evidence="5 6" key="1">
    <citation type="journal article" date="2014" name="BMC Genomics">
        <title>Adaptive genomic structural variation in the grape powdery mildew pathogen, Erysiphe necator.</title>
        <authorList>
            <person name="Jones L."/>
            <person name="Riaz S."/>
            <person name="Morales-Cruz A."/>
            <person name="Amrine K.C."/>
            <person name="McGuire B."/>
            <person name="Gubler W.D."/>
            <person name="Walker M.A."/>
            <person name="Cantu D."/>
        </authorList>
    </citation>
    <scope>NUCLEOTIDE SEQUENCE [LARGE SCALE GENOMIC DNA]</scope>
    <source>
        <strain evidence="6">c</strain>
    </source>
</reference>
<dbReference type="GO" id="GO:0005778">
    <property type="term" value="C:peroxisomal membrane"/>
    <property type="evidence" value="ECO:0007669"/>
    <property type="project" value="UniProtKB-SubCell"/>
</dbReference>
<keyword evidence="2" id="KW-0472">Membrane</keyword>
<evidence type="ECO:0000256" key="2">
    <source>
        <dbReference type="ARBA" id="ARBA00023136"/>
    </source>
</evidence>
<dbReference type="Pfam" id="PF05648">
    <property type="entry name" value="PEX11"/>
    <property type="match status" value="1"/>
</dbReference>
<evidence type="ECO:0000256" key="4">
    <source>
        <dbReference type="ARBA" id="ARBA00046271"/>
    </source>
</evidence>
<keyword evidence="1" id="KW-0962">Peroxisome biogenesis</keyword>
<gene>
    <name evidence="5" type="ORF">EV44_g2337</name>
</gene>
<dbReference type="PANTHER" id="PTHR12652">
    <property type="entry name" value="PEROXISOMAL BIOGENESIS FACTOR 11"/>
    <property type="match status" value="1"/>
</dbReference>
<name>A0A0B1PFU1_UNCNE</name>
<protein>
    <submittedName>
        <fullName evidence="5">Putative peroxin 11c</fullName>
    </submittedName>
</protein>
<dbReference type="GO" id="GO:0016559">
    <property type="term" value="P:peroxisome fission"/>
    <property type="evidence" value="ECO:0007669"/>
    <property type="project" value="InterPro"/>
</dbReference>
<dbReference type="OMA" id="RNLAWAP"/>
<evidence type="ECO:0000256" key="3">
    <source>
        <dbReference type="ARBA" id="ARBA00023140"/>
    </source>
</evidence>
<dbReference type="HOGENOM" id="CLU_052213_0_1_1"/>
<dbReference type="InterPro" id="IPR008733">
    <property type="entry name" value="PEX11"/>
</dbReference>
<evidence type="ECO:0000256" key="1">
    <source>
        <dbReference type="ARBA" id="ARBA00022593"/>
    </source>
</evidence>
<dbReference type="PANTHER" id="PTHR12652:SF25">
    <property type="entry name" value="MICROBODY (PEROXISOME) PROLIFERATION PROTEIN PEROXIN 11C (EUROFUNG)"/>
    <property type="match status" value="1"/>
</dbReference>
<dbReference type="STRING" id="52586.A0A0B1PFU1"/>
<keyword evidence="6" id="KW-1185">Reference proteome</keyword>
<dbReference type="AlphaFoldDB" id="A0A0B1PFU1"/>
<comment type="subcellular location">
    <subcellularLocation>
        <location evidence="4">Peroxisome membrane</location>
    </subcellularLocation>
</comment>
<comment type="caution">
    <text evidence="5">The sequence shown here is derived from an EMBL/GenBank/DDBJ whole genome shotgun (WGS) entry which is preliminary data.</text>
</comment>
<evidence type="ECO:0000313" key="5">
    <source>
        <dbReference type="EMBL" id="KHJ35731.1"/>
    </source>
</evidence>
<evidence type="ECO:0000313" key="6">
    <source>
        <dbReference type="Proteomes" id="UP000030854"/>
    </source>
</evidence>
<proteinExistence type="predicted"/>
<keyword evidence="3" id="KW-0576">Peroxisome</keyword>
<accession>A0A0B1PFU1</accession>
<dbReference type="Proteomes" id="UP000030854">
    <property type="component" value="Unassembled WGS sequence"/>
</dbReference>
<organism evidence="5 6">
    <name type="scientific">Uncinula necator</name>
    <name type="common">Grape powdery mildew</name>
    <dbReference type="NCBI Taxonomy" id="52586"/>
    <lineage>
        <taxon>Eukaryota</taxon>
        <taxon>Fungi</taxon>
        <taxon>Dikarya</taxon>
        <taxon>Ascomycota</taxon>
        <taxon>Pezizomycotina</taxon>
        <taxon>Leotiomycetes</taxon>
        <taxon>Erysiphales</taxon>
        <taxon>Erysiphaceae</taxon>
        <taxon>Erysiphe</taxon>
    </lineage>
</organism>
<sequence length="300" mass="34415">MARLDEEKLKDPENKDEATISAAALSPKLPLVAELSNNTSCFLNKTDQTISHLSRILSTPSGTDSLLLTICYTSLLTSTILTSISLARLRNTVRILINKALTLPPETTFVLTMKTIPSSRLLNLSMRLKALSSLVSDVRIFSRLWGLITIWTWAKSAFKENPNEDWALNQLEKSQVIASIGYQFLENHAYLSSKGILGWSKKKQEKAWVWSSRFWALYVMLEFIRLWREKRVREEKGKYKINEKSQWISDWEKRVLINTVYAPLTVHWSLEKGLISDFFVGLLGSTVGMIKMRQVWNKTE</sequence>
<dbReference type="EMBL" id="JNVN01000289">
    <property type="protein sequence ID" value="KHJ35731.1"/>
    <property type="molecule type" value="Genomic_DNA"/>
</dbReference>